<sequence length="123" mass="13540">MTAAKAAHNFKPPFEEDAKPALSELVEFPTASGNIDVTTKVGMKYEKLGTLLLGDTDGVVVPTIIFECQQKADKITLEILRRWLSGKGRQPVTWKTLTGCMRSSGLPELASLMEKSLRDIVDF</sequence>
<evidence type="ECO:0000313" key="1">
    <source>
        <dbReference type="EMBL" id="CAI8028265.1"/>
    </source>
</evidence>
<dbReference type="Proteomes" id="UP001174909">
    <property type="component" value="Unassembled WGS sequence"/>
</dbReference>
<dbReference type="AlphaFoldDB" id="A0AA35SDU7"/>
<evidence type="ECO:0000313" key="2">
    <source>
        <dbReference type="Proteomes" id="UP001174909"/>
    </source>
</evidence>
<dbReference type="EMBL" id="CASHTH010002321">
    <property type="protein sequence ID" value="CAI8028265.1"/>
    <property type="molecule type" value="Genomic_DNA"/>
</dbReference>
<name>A0AA35SDU7_GEOBA</name>
<reference evidence="1" key="1">
    <citation type="submission" date="2023-03" db="EMBL/GenBank/DDBJ databases">
        <authorList>
            <person name="Steffen K."/>
            <person name="Cardenas P."/>
        </authorList>
    </citation>
    <scope>NUCLEOTIDE SEQUENCE</scope>
</reference>
<comment type="caution">
    <text evidence="1">The sequence shown here is derived from an EMBL/GenBank/DDBJ whole genome shotgun (WGS) entry which is preliminary data.</text>
</comment>
<protein>
    <submittedName>
        <fullName evidence="1">Uncharacterized protein</fullName>
    </submittedName>
</protein>
<organism evidence="1 2">
    <name type="scientific">Geodia barretti</name>
    <name type="common">Barrett's horny sponge</name>
    <dbReference type="NCBI Taxonomy" id="519541"/>
    <lineage>
        <taxon>Eukaryota</taxon>
        <taxon>Metazoa</taxon>
        <taxon>Porifera</taxon>
        <taxon>Demospongiae</taxon>
        <taxon>Heteroscleromorpha</taxon>
        <taxon>Tetractinellida</taxon>
        <taxon>Astrophorina</taxon>
        <taxon>Geodiidae</taxon>
        <taxon>Geodia</taxon>
    </lineage>
</organism>
<gene>
    <name evidence="1" type="ORF">GBAR_LOCUS16137</name>
</gene>
<proteinExistence type="predicted"/>
<keyword evidence="2" id="KW-1185">Reference proteome</keyword>
<accession>A0AA35SDU7</accession>